<accession>A0A0A9EFM9</accession>
<reference evidence="1" key="1">
    <citation type="submission" date="2014-09" db="EMBL/GenBank/DDBJ databases">
        <authorList>
            <person name="Magalhaes I.L.F."/>
            <person name="Oliveira U."/>
            <person name="Santos F.R."/>
            <person name="Vidigal T.H.D.A."/>
            <person name="Brescovit A.D."/>
            <person name="Santos A.J."/>
        </authorList>
    </citation>
    <scope>NUCLEOTIDE SEQUENCE</scope>
    <source>
        <tissue evidence="1">Shoot tissue taken approximately 20 cm above the soil surface</tissue>
    </source>
</reference>
<organism evidence="1">
    <name type="scientific">Arundo donax</name>
    <name type="common">Giant reed</name>
    <name type="synonym">Donax arundinaceus</name>
    <dbReference type="NCBI Taxonomy" id="35708"/>
    <lineage>
        <taxon>Eukaryota</taxon>
        <taxon>Viridiplantae</taxon>
        <taxon>Streptophyta</taxon>
        <taxon>Embryophyta</taxon>
        <taxon>Tracheophyta</taxon>
        <taxon>Spermatophyta</taxon>
        <taxon>Magnoliopsida</taxon>
        <taxon>Liliopsida</taxon>
        <taxon>Poales</taxon>
        <taxon>Poaceae</taxon>
        <taxon>PACMAD clade</taxon>
        <taxon>Arundinoideae</taxon>
        <taxon>Arundineae</taxon>
        <taxon>Arundo</taxon>
    </lineage>
</organism>
<reference evidence="1" key="2">
    <citation type="journal article" date="2015" name="Data Brief">
        <title>Shoot transcriptome of the giant reed, Arundo donax.</title>
        <authorList>
            <person name="Barrero R.A."/>
            <person name="Guerrero F.D."/>
            <person name="Moolhuijzen P."/>
            <person name="Goolsby J.A."/>
            <person name="Tidwell J."/>
            <person name="Bellgard S.E."/>
            <person name="Bellgard M.I."/>
        </authorList>
    </citation>
    <scope>NUCLEOTIDE SEQUENCE</scope>
    <source>
        <tissue evidence="1">Shoot tissue taken approximately 20 cm above the soil surface</tissue>
    </source>
</reference>
<proteinExistence type="predicted"/>
<dbReference type="EMBL" id="GBRH01200067">
    <property type="protein sequence ID" value="JAD97828.1"/>
    <property type="molecule type" value="Transcribed_RNA"/>
</dbReference>
<evidence type="ECO:0000313" key="1">
    <source>
        <dbReference type="EMBL" id="JAD97828.1"/>
    </source>
</evidence>
<name>A0A0A9EFM9_ARUDO</name>
<dbReference type="AlphaFoldDB" id="A0A0A9EFM9"/>
<protein>
    <submittedName>
        <fullName evidence="1">Uncharacterized protein</fullName>
    </submittedName>
</protein>
<sequence length="66" mass="7900">MEPIVELRLTDPWQTNPFSVDLFFFLFKLHFCTLDESWHMQCPPPRISFDYALVPFPPIWVVFSPL</sequence>